<dbReference type="OrthoDB" id="3595120at2759"/>
<evidence type="ECO:0000313" key="1">
    <source>
        <dbReference type="EMBL" id="KAF6238772.1"/>
    </source>
</evidence>
<proteinExistence type="predicted"/>
<protein>
    <recommendedName>
        <fullName evidence="3">Retrotransposon gag domain-containing protein</fullName>
    </recommendedName>
</protein>
<evidence type="ECO:0008006" key="3">
    <source>
        <dbReference type="Google" id="ProtNLM"/>
    </source>
</evidence>
<gene>
    <name evidence="1" type="ORF">HO173_003279</name>
</gene>
<organism evidence="1 2">
    <name type="scientific">Letharia columbiana</name>
    <dbReference type="NCBI Taxonomy" id="112416"/>
    <lineage>
        <taxon>Eukaryota</taxon>
        <taxon>Fungi</taxon>
        <taxon>Dikarya</taxon>
        <taxon>Ascomycota</taxon>
        <taxon>Pezizomycotina</taxon>
        <taxon>Lecanoromycetes</taxon>
        <taxon>OSLEUM clade</taxon>
        <taxon>Lecanoromycetidae</taxon>
        <taxon>Lecanorales</taxon>
        <taxon>Lecanorineae</taxon>
        <taxon>Parmeliaceae</taxon>
        <taxon>Letharia</taxon>
    </lineage>
</organism>
<dbReference type="RefSeq" id="XP_037168071.1">
    <property type="nucleotide sequence ID" value="XM_037305206.1"/>
</dbReference>
<dbReference type="AlphaFoldDB" id="A0A8H6G1L6"/>
<keyword evidence="2" id="KW-1185">Reference proteome</keyword>
<accession>A0A8H6G1L6</accession>
<dbReference type="EMBL" id="JACCJC010000008">
    <property type="protein sequence ID" value="KAF6238772.1"/>
    <property type="molecule type" value="Genomic_DNA"/>
</dbReference>
<comment type="caution">
    <text evidence="1">The sequence shown here is derived from an EMBL/GenBank/DDBJ whole genome shotgun (WGS) entry which is preliminary data.</text>
</comment>
<sequence>MRLNRVSYSDPLHSFEEDFHRRAPLPLLAEGFNSSSFSSSHHSVEAYGSIPLTPTTPVPVTMTTPTFTFSIPSQNLGRPVSVLQGDAAKWAESNPEAVRLLDTDEPTQATVEQFTSLFKQRFPAEVIEVVPVTFDAELADIRQQSTETITAYYTKTLNLMHKYGAKDRGHSMLLSLAEGSLLDTFLRTWIRGLTDQVITRKCAENMGSPDRSLRLLYDVAESTRRVNIEIQKLFEDEAKENELQFYKDLAQRNMPATQIDALHASYHVKAQGPG</sequence>
<dbReference type="Proteomes" id="UP000578531">
    <property type="component" value="Unassembled WGS sequence"/>
</dbReference>
<dbReference type="GeneID" id="59284947"/>
<reference evidence="1 2" key="1">
    <citation type="journal article" date="2020" name="Genomics">
        <title>Complete, high-quality genomes from long-read metagenomic sequencing of two wolf lichen thalli reveals enigmatic genome architecture.</title>
        <authorList>
            <person name="McKenzie S.K."/>
            <person name="Walston R.F."/>
            <person name="Allen J.L."/>
        </authorList>
    </citation>
    <scope>NUCLEOTIDE SEQUENCE [LARGE SCALE GENOMIC DNA]</scope>
    <source>
        <strain evidence="1">WasteWater2</strain>
    </source>
</reference>
<evidence type="ECO:0000313" key="2">
    <source>
        <dbReference type="Proteomes" id="UP000578531"/>
    </source>
</evidence>
<name>A0A8H6G1L6_9LECA</name>